<gene>
    <name evidence="1" type="ORF">WKI58_31480</name>
</gene>
<name>A0ACC6QR38_9ACTN</name>
<sequence>MTDEVTRWNARVRLALAAQPVDSTLADTVLDEVAQHCADSGESPEDAFGSPEAYAASVVSERVPPEERLRHQGGQAPAATVRAALAPIGTAALVAGACLWIANGFTLALTPGGLVGSSFVAMALMGSHVAATASRSRRRIAGWVLVAVATVLGATAFTTLSQQVFGHLPAPALCLLGLALLGCATGNSKPTAEPEPEPEPEGVTMQSRTDAQNTVGREHWLGRLTQLLEESHAVPRARAAELTREAADHLAATDRAPEEEFGPVELYALRLSEEESPRPRWWRRSDVQNAIFAVILTGYLVVNLASGGPFWQTALAAGALAVNLALLAIPLVRRQRNTSPRR</sequence>
<proteinExistence type="predicted"/>
<keyword evidence="2" id="KW-1185">Reference proteome</keyword>
<dbReference type="Proteomes" id="UP001375539">
    <property type="component" value="Unassembled WGS sequence"/>
</dbReference>
<reference evidence="1" key="1">
    <citation type="submission" date="2024-03" db="EMBL/GenBank/DDBJ databases">
        <title>Novel Streptomyces species of biotechnological and ecological value are a feature of Machair soil.</title>
        <authorList>
            <person name="Prole J.R."/>
            <person name="Goodfellow M."/>
            <person name="Allenby N."/>
            <person name="Ward A.C."/>
        </authorList>
    </citation>
    <scope>NUCLEOTIDE SEQUENCE</scope>
    <source>
        <strain evidence="1">MS1.AVA.4</strain>
    </source>
</reference>
<accession>A0ACC6QR38</accession>
<organism evidence="1 2">
    <name type="scientific">Streptomyces pratisoli</name>
    <dbReference type="NCBI Taxonomy" id="3139917"/>
    <lineage>
        <taxon>Bacteria</taxon>
        <taxon>Bacillati</taxon>
        <taxon>Actinomycetota</taxon>
        <taxon>Actinomycetes</taxon>
        <taxon>Kitasatosporales</taxon>
        <taxon>Streptomycetaceae</taxon>
        <taxon>Streptomyces</taxon>
    </lineage>
</organism>
<dbReference type="EMBL" id="JBBKAI010000002">
    <property type="protein sequence ID" value="MEJ8660985.1"/>
    <property type="molecule type" value="Genomic_DNA"/>
</dbReference>
<evidence type="ECO:0000313" key="1">
    <source>
        <dbReference type="EMBL" id="MEJ8660985.1"/>
    </source>
</evidence>
<protein>
    <submittedName>
        <fullName evidence="1">Uncharacterized protein</fullName>
    </submittedName>
</protein>
<evidence type="ECO:0000313" key="2">
    <source>
        <dbReference type="Proteomes" id="UP001375539"/>
    </source>
</evidence>
<comment type="caution">
    <text evidence="1">The sequence shown here is derived from an EMBL/GenBank/DDBJ whole genome shotgun (WGS) entry which is preliminary data.</text>
</comment>